<evidence type="ECO:0000256" key="1">
    <source>
        <dbReference type="SAM" id="MobiDB-lite"/>
    </source>
</evidence>
<dbReference type="EMBL" id="PDCK01000045">
    <property type="protein sequence ID" value="PRQ20806.1"/>
    <property type="molecule type" value="Genomic_DNA"/>
</dbReference>
<dbReference type="STRING" id="74649.A0A2P6PFV1"/>
<reference evidence="3 4" key="1">
    <citation type="journal article" date="2018" name="Nat. Genet.">
        <title>The Rosa genome provides new insights in the design of modern roses.</title>
        <authorList>
            <person name="Bendahmane M."/>
        </authorList>
    </citation>
    <scope>NUCLEOTIDE SEQUENCE [LARGE SCALE GENOMIC DNA]</scope>
    <source>
        <strain evidence="4">cv. Old Blush</strain>
    </source>
</reference>
<dbReference type="OMA" id="MQNGQET"/>
<dbReference type="OrthoDB" id="1928179at2759"/>
<feature type="compositionally biased region" description="Basic and acidic residues" evidence="1">
    <location>
        <begin position="65"/>
        <end position="90"/>
    </location>
</feature>
<feature type="transmembrane region" description="Helical" evidence="2">
    <location>
        <begin position="20"/>
        <end position="37"/>
    </location>
</feature>
<feature type="compositionally biased region" description="Basic and acidic residues" evidence="1">
    <location>
        <begin position="218"/>
        <end position="227"/>
    </location>
</feature>
<evidence type="ECO:0000313" key="4">
    <source>
        <dbReference type="Proteomes" id="UP000238479"/>
    </source>
</evidence>
<dbReference type="PANTHER" id="PTHR33700">
    <property type="entry name" value="MYB-LIKE PROTEIN X"/>
    <property type="match status" value="1"/>
</dbReference>
<feature type="compositionally biased region" description="Basic and acidic residues" evidence="1">
    <location>
        <begin position="162"/>
        <end position="182"/>
    </location>
</feature>
<organism evidence="3 4">
    <name type="scientific">Rosa chinensis</name>
    <name type="common">China rose</name>
    <dbReference type="NCBI Taxonomy" id="74649"/>
    <lineage>
        <taxon>Eukaryota</taxon>
        <taxon>Viridiplantae</taxon>
        <taxon>Streptophyta</taxon>
        <taxon>Embryophyta</taxon>
        <taxon>Tracheophyta</taxon>
        <taxon>Spermatophyta</taxon>
        <taxon>Magnoliopsida</taxon>
        <taxon>eudicotyledons</taxon>
        <taxon>Gunneridae</taxon>
        <taxon>Pentapetalae</taxon>
        <taxon>rosids</taxon>
        <taxon>fabids</taxon>
        <taxon>Rosales</taxon>
        <taxon>Rosaceae</taxon>
        <taxon>Rosoideae</taxon>
        <taxon>Rosoideae incertae sedis</taxon>
        <taxon>Rosa</taxon>
    </lineage>
</organism>
<feature type="compositionally biased region" description="Acidic residues" evidence="1">
    <location>
        <begin position="123"/>
        <end position="160"/>
    </location>
</feature>
<feature type="compositionally biased region" description="Basic and acidic residues" evidence="1">
    <location>
        <begin position="99"/>
        <end position="122"/>
    </location>
</feature>
<dbReference type="PANTHER" id="PTHR33700:SF25">
    <property type="entry name" value="TRANSMEMBRANE PROTEIN"/>
    <property type="match status" value="1"/>
</dbReference>
<evidence type="ECO:0000313" key="3">
    <source>
        <dbReference type="EMBL" id="PRQ20806.1"/>
    </source>
</evidence>
<dbReference type="Gramene" id="PRQ20806">
    <property type="protein sequence ID" value="PRQ20806"/>
    <property type="gene ID" value="RchiOBHm_Chr7g0232141"/>
</dbReference>
<keyword evidence="4" id="KW-1185">Reference proteome</keyword>
<dbReference type="AlphaFoldDB" id="A0A2P6PFV1"/>
<protein>
    <submittedName>
        <fullName evidence="3">Uncharacterized protein</fullName>
    </submittedName>
</protein>
<keyword evidence="2" id="KW-0472">Membrane</keyword>
<keyword evidence="2" id="KW-1133">Transmembrane helix</keyword>
<proteinExistence type="predicted"/>
<dbReference type="Proteomes" id="UP000238479">
    <property type="component" value="Chromosome 7"/>
</dbReference>
<feature type="region of interest" description="Disordered" evidence="1">
    <location>
        <begin position="65"/>
        <end position="188"/>
    </location>
</feature>
<accession>A0A2P6PFV1</accession>
<name>A0A2P6PFV1_ROSCH</name>
<feature type="compositionally biased region" description="Polar residues" evidence="1">
    <location>
        <begin position="244"/>
        <end position="260"/>
    </location>
</feature>
<evidence type="ECO:0000256" key="2">
    <source>
        <dbReference type="SAM" id="Phobius"/>
    </source>
</evidence>
<keyword evidence="2" id="KW-0812">Transmembrane</keyword>
<feature type="region of interest" description="Disordered" evidence="1">
    <location>
        <begin position="207"/>
        <end position="260"/>
    </location>
</feature>
<gene>
    <name evidence="3" type="ORF">RchiOBHm_Chr7g0232141</name>
</gene>
<comment type="caution">
    <text evidence="3">The sequence shown here is derived from an EMBL/GenBank/DDBJ whole genome shotgun (WGS) entry which is preliminary data.</text>
</comment>
<sequence>MLKQSPSRNQRVKGFKVKHAVQISLLLAICIWLVYQLNHSHGKKALEVSSAEKISGEVQNEHGVLELGRRGLRPHVEETSMDVGRHREKEEESEEEADETKAEESEEEGRGGEDEVDGHDQEKSEEESEGVEDLIDEDDTEREEESEEQESEEQGNDLEDQVQNRDTRYSQDAREEQYKGDDASSAVKQNIRTISNQIEIGSLRRVKEEEVDTAENIDLEKDNKATGETKGNQFGSVKIDGQTDAGSSTTTSEKPKRSTGSLYGTEMLLKLYYDSI</sequence>